<sequence>MEQVLAMVPWFLRIYKEPALPCVTHNKMDNVTINVLDSKGNVVMLMVSKDIAERMQNDQMFLSSVMEKVSAVETKALLSGPAFAAKLLQPPIPCPTTSTRSPAPLNLSFVKPLSTSQCPITTTRPPVLLTSTVKDPPPSTLQPGAVCGNPSASIQPSSPSFQSDRHESQEITHTMTLFLLDLTKTHQHLYFRNKMAFYKKIQNLFSLKGYNLSSEKIRKKTSNMLTTYKRVKDRRRATGEGKITWEYYTVS</sequence>
<protein>
    <submittedName>
        <fullName evidence="2">Uncharacterized protein LOC122137093</fullName>
    </submittedName>
</protein>
<gene>
    <name evidence="2" type="primary">LOC122137093</name>
</gene>
<dbReference type="InterPro" id="IPR044822">
    <property type="entry name" value="Myb_DNA-bind_4"/>
</dbReference>
<name>A0A9Q9W7X4_CYPCA</name>
<dbReference type="RefSeq" id="XP_042578464.1">
    <property type="nucleotide sequence ID" value="XM_042722530.1"/>
</dbReference>
<dbReference type="OrthoDB" id="8942239at2759"/>
<feature type="domain" description="Myb/SANT-like DNA-binding" evidence="1">
    <location>
        <begin position="172"/>
        <end position="248"/>
    </location>
</feature>
<reference evidence="2" key="1">
    <citation type="submission" date="2025-08" db="UniProtKB">
        <authorList>
            <consortium name="RefSeq"/>
        </authorList>
    </citation>
    <scope>IDENTIFICATION</scope>
    <source>
        <tissue evidence="2">Muscle</tissue>
    </source>
</reference>
<dbReference type="Proteomes" id="UP001155660">
    <property type="component" value="Chromosome B4"/>
</dbReference>
<evidence type="ECO:0000259" key="1">
    <source>
        <dbReference type="Pfam" id="PF13837"/>
    </source>
</evidence>
<organism evidence="2">
    <name type="scientific">Cyprinus carpio</name>
    <name type="common">Common carp</name>
    <dbReference type="NCBI Taxonomy" id="7962"/>
    <lineage>
        <taxon>Eukaryota</taxon>
        <taxon>Metazoa</taxon>
        <taxon>Chordata</taxon>
        <taxon>Craniata</taxon>
        <taxon>Vertebrata</taxon>
        <taxon>Euteleostomi</taxon>
        <taxon>Actinopterygii</taxon>
        <taxon>Neopterygii</taxon>
        <taxon>Teleostei</taxon>
        <taxon>Ostariophysi</taxon>
        <taxon>Cypriniformes</taxon>
        <taxon>Cyprinidae</taxon>
        <taxon>Cyprininae</taxon>
        <taxon>Cyprinus</taxon>
    </lineage>
</organism>
<dbReference type="Pfam" id="PF13837">
    <property type="entry name" value="Myb_DNA-bind_4"/>
    <property type="match status" value="1"/>
</dbReference>
<accession>A0A9Q9W7X4</accession>
<dbReference type="AlphaFoldDB" id="A0A9Q9W7X4"/>
<dbReference type="KEGG" id="ccar:122137093"/>
<evidence type="ECO:0000313" key="2">
    <source>
        <dbReference type="RefSeq" id="XP_042578464.1"/>
    </source>
</evidence>
<proteinExistence type="predicted"/>
<dbReference type="GeneID" id="122137093"/>